<feature type="region of interest" description="Disordered" evidence="1">
    <location>
        <begin position="1"/>
        <end position="22"/>
    </location>
</feature>
<dbReference type="PANTHER" id="PTHR34384:SF5">
    <property type="entry name" value="L-2,3-DIAMINOPROPANOATE--CITRATE LIGASE"/>
    <property type="match status" value="1"/>
</dbReference>
<dbReference type="Pfam" id="PF04183">
    <property type="entry name" value="IucA_IucC"/>
    <property type="match status" value="1"/>
</dbReference>
<evidence type="ECO:0000259" key="3">
    <source>
        <dbReference type="Pfam" id="PF06276"/>
    </source>
</evidence>
<dbReference type="InterPro" id="IPR007310">
    <property type="entry name" value="Aerobactin_biosyn_IucA/IucC_N"/>
</dbReference>
<dbReference type="OrthoDB" id="2117718at2759"/>
<evidence type="ECO:0000313" key="4">
    <source>
        <dbReference type="EMBL" id="KAF8486770.1"/>
    </source>
</evidence>
<gene>
    <name evidence="4" type="ORF">DFH94DRAFT_700473</name>
</gene>
<feature type="compositionally biased region" description="Basic and acidic residues" evidence="1">
    <location>
        <begin position="1"/>
        <end position="13"/>
    </location>
</feature>
<dbReference type="Gene3D" id="1.10.510.40">
    <property type="match status" value="1"/>
</dbReference>
<proteinExistence type="predicted"/>
<dbReference type="EMBL" id="WHVB01000001">
    <property type="protein sequence ID" value="KAF8486770.1"/>
    <property type="molecule type" value="Genomic_DNA"/>
</dbReference>
<reference evidence="4" key="2">
    <citation type="journal article" date="2020" name="Nat. Commun.">
        <title>Large-scale genome sequencing of mycorrhizal fungi provides insights into the early evolution of symbiotic traits.</title>
        <authorList>
            <person name="Miyauchi S."/>
            <person name="Kiss E."/>
            <person name="Kuo A."/>
            <person name="Drula E."/>
            <person name="Kohler A."/>
            <person name="Sanchez-Garcia M."/>
            <person name="Morin E."/>
            <person name="Andreopoulos B."/>
            <person name="Barry K.W."/>
            <person name="Bonito G."/>
            <person name="Buee M."/>
            <person name="Carver A."/>
            <person name="Chen C."/>
            <person name="Cichocki N."/>
            <person name="Clum A."/>
            <person name="Culley D."/>
            <person name="Crous P.W."/>
            <person name="Fauchery L."/>
            <person name="Girlanda M."/>
            <person name="Hayes R.D."/>
            <person name="Keri Z."/>
            <person name="LaButti K."/>
            <person name="Lipzen A."/>
            <person name="Lombard V."/>
            <person name="Magnuson J."/>
            <person name="Maillard F."/>
            <person name="Murat C."/>
            <person name="Nolan M."/>
            <person name="Ohm R.A."/>
            <person name="Pangilinan J."/>
            <person name="Pereira M.F."/>
            <person name="Perotto S."/>
            <person name="Peter M."/>
            <person name="Pfister S."/>
            <person name="Riley R."/>
            <person name="Sitrit Y."/>
            <person name="Stielow J.B."/>
            <person name="Szollosi G."/>
            <person name="Zifcakova L."/>
            <person name="Stursova M."/>
            <person name="Spatafora J.W."/>
            <person name="Tedersoo L."/>
            <person name="Vaario L.M."/>
            <person name="Yamada A."/>
            <person name="Yan M."/>
            <person name="Wang P."/>
            <person name="Xu J."/>
            <person name="Bruns T."/>
            <person name="Baldrian P."/>
            <person name="Vilgalys R."/>
            <person name="Dunand C."/>
            <person name="Henrissat B."/>
            <person name="Grigoriev I.V."/>
            <person name="Hibbett D."/>
            <person name="Nagy L.G."/>
            <person name="Martin F.M."/>
        </authorList>
    </citation>
    <scope>NUCLEOTIDE SEQUENCE</scope>
    <source>
        <strain evidence="4">Prilba</strain>
    </source>
</reference>
<sequence>MTLEVLKPEKDDPSSPSPQSTHSVLTWSLSSRLQPAERAAFSVTSRLLAGIVTESLLRSYYIPIHSEEACGVCIILSTHVMGENPILTRSLRPADIFAILPLHQEPVYSGTLSTHGRPIWLLDPLDMIPLVFDLSTREAGLVKYSTLQESILSCLVPPPWQLGDSVVLALNRDPLHWWRKFASTTMMGSDINTSLAEEVSSSYLWQRAVYENTPVCPTIFSPAIEREQSIIEGHPTHSMHRSRHAVPPIPYQDPQNRDWKRPRIRFAVVSRSRLDIVGPFEKEIRRITELAERSSGMPLPQRDGCIIVPVYDLQVANIRDKFPDVELLNEEFSVPSLGQASIRTVVFPEAPDMALKLSIGIRISSVIRTISHIRANHGPRISREVVPKLAIDTGILSIEQEVASAICVRDAEGVRLNPDIAAHFTAVIRKLYIPDESEAVIVCAALLETGHSGLPAGIPIVQHIMGLDSQEKRFISFNEYSRLLVAAVVPPLLHNGVAFEVHPQNMLLRLSRSTLTPTGFILRDLSDLLVHPATLSASTGSEFSFLPEDEAVVSKPEDAARMLYHTLVLNHLQRLARVLHLHNDYSAWSAVRAHLTRVITHGSWLWWAWMDDTVKSLPGKCLMKMKIEGVCREPSIFKPFPNFIRYRQELPEGTNGTS</sequence>
<reference evidence="4" key="1">
    <citation type="submission" date="2019-10" db="EMBL/GenBank/DDBJ databases">
        <authorList>
            <consortium name="DOE Joint Genome Institute"/>
            <person name="Kuo A."/>
            <person name="Miyauchi S."/>
            <person name="Kiss E."/>
            <person name="Drula E."/>
            <person name="Kohler A."/>
            <person name="Sanchez-Garcia M."/>
            <person name="Andreopoulos B."/>
            <person name="Barry K.W."/>
            <person name="Bonito G."/>
            <person name="Buee M."/>
            <person name="Carver A."/>
            <person name="Chen C."/>
            <person name="Cichocki N."/>
            <person name="Clum A."/>
            <person name="Culley D."/>
            <person name="Crous P.W."/>
            <person name="Fauchery L."/>
            <person name="Girlanda M."/>
            <person name="Hayes R."/>
            <person name="Keri Z."/>
            <person name="LaButti K."/>
            <person name="Lipzen A."/>
            <person name="Lombard V."/>
            <person name="Magnuson J."/>
            <person name="Maillard F."/>
            <person name="Morin E."/>
            <person name="Murat C."/>
            <person name="Nolan M."/>
            <person name="Ohm R."/>
            <person name="Pangilinan J."/>
            <person name="Pereira M."/>
            <person name="Perotto S."/>
            <person name="Peter M."/>
            <person name="Riley R."/>
            <person name="Sitrit Y."/>
            <person name="Stielow B."/>
            <person name="Szollosi G."/>
            <person name="Zifcakova L."/>
            <person name="Stursova M."/>
            <person name="Spatafora J.W."/>
            <person name="Tedersoo L."/>
            <person name="Vaario L.-M."/>
            <person name="Yamada A."/>
            <person name="Yan M."/>
            <person name="Wang P."/>
            <person name="Xu J."/>
            <person name="Bruns T."/>
            <person name="Baldrian P."/>
            <person name="Vilgalys R."/>
            <person name="Henrissat B."/>
            <person name="Grigoriev I.V."/>
            <person name="Hibbett D."/>
            <person name="Nagy L.G."/>
            <person name="Martin F.M."/>
        </authorList>
    </citation>
    <scope>NUCLEOTIDE SEQUENCE</scope>
    <source>
        <strain evidence="4">Prilba</strain>
    </source>
</reference>
<evidence type="ECO:0000259" key="2">
    <source>
        <dbReference type="Pfam" id="PF04183"/>
    </source>
</evidence>
<dbReference type="Proteomes" id="UP000759537">
    <property type="component" value="Unassembled WGS sequence"/>
</dbReference>
<evidence type="ECO:0000313" key="5">
    <source>
        <dbReference type="Proteomes" id="UP000759537"/>
    </source>
</evidence>
<dbReference type="InterPro" id="IPR037455">
    <property type="entry name" value="LucA/IucC-like"/>
</dbReference>
<dbReference type="AlphaFoldDB" id="A0A9P5TDJ3"/>
<protein>
    <submittedName>
        <fullName evidence="4">IucC family-domain-containing protein</fullName>
    </submittedName>
</protein>
<organism evidence="4 5">
    <name type="scientific">Russula ochroleuca</name>
    <dbReference type="NCBI Taxonomy" id="152965"/>
    <lineage>
        <taxon>Eukaryota</taxon>
        <taxon>Fungi</taxon>
        <taxon>Dikarya</taxon>
        <taxon>Basidiomycota</taxon>
        <taxon>Agaricomycotina</taxon>
        <taxon>Agaricomycetes</taxon>
        <taxon>Russulales</taxon>
        <taxon>Russulaceae</taxon>
        <taxon>Russula</taxon>
    </lineage>
</organism>
<dbReference type="PANTHER" id="PTHR34384">
    <property type="entry name" value="L-2,3-DIAMINOPROPANOATE--CITRATE LIGASE"/>
    <property type="match status" value="1"/>
</dbReference>
<name>A0A9P5TDJ3_9AGAM</name>
<keyword evidence="5" id="KW-1185">Reference proteome</keyword>
<dbReference type="InterPro" id="IPR022770">
    <property type="entry name" value="IucA/IucC-like_C"/>
</dbReference>
<dbReference type="GO" id="GO:0019290">
    <property type="term" value="P:siderophore biosynthetic process"/>
    <property type="evidence" value="ECO:0007669"/>
    <property type="project" value="InterPro"/>
</dbReference>
<accession>A0A9P5TDJ3</accession>
<comment type="caution">
    <text evidence="4">The sequence shown here is derived from an EMBL/GenBank/DDBJ whole genome shotgun (WGS) entry which is preliminary data.</text>
</comment>
<dbReference type="Pfam" id="PF06276">
    <property type="entry name" value="FhuF"/>
    <property type="match status" value="1"/>
</dbReference>
<evidence type="ECO:0000256" key="1">
    <source>
        <dbReference type="SAM" id="MobiDB-lite"/>
    </source>
</evidence>
<feature type="domain" description="Aerobactin siderophore biosynthesis IucA/IucC N-terminal" evidence="2">
    <location>
        <begin position="224"/>
        <end position="447"/>
    </location>
</feature>
<dbReference type="GO" id="GO:0016881">
    <property type="term" value="F:acid-amino acid ligase activity"/>
    <property type="evidence" value="ECO:0007669"/>
    <property type="project" value="UniProtKB-ARBA"/>
</dbReference>
<feature type="domain" description="Aerobactin siderophore biosynthesis IucA/IucC-like C-terminal" evidence="3">
    <location>
        <begin position="477"/>
        <end position="598"/>
    </location>
</feature>